<gene>
    <name evidence="1" type="ORF">AVEN_90131_1</name>
</gene>
<comment type="caution">
    <text evidence="1">The sequence shown here is derived from an EMBL/GenBank/DDBJ whole genome shotgun (WGS) entry which is preliminary data.</text>
</comment>
<name>A0A4Y2R066_ARAVE</name>
<reference evidence="1 2" key="1">
    <citation type="journal article" date="2019" name="Sci. Rep.">
        <title>Orb-weaving spider Araneus ventricosus genome elucidates the spidroin gene catalogue.</title>
        <authorList>
            <person name="Kono N."/>
            <person name="Nakamura H."/>
            <person name="Ohtoshi R."/>
            <person name="Moran D.A.P."/>
            <person name="Shinohara A."/>
            <person name="Yoshida Y."/>
            <person name="Fujiwara M."/>
            <person name="Mori M."/>
            <person name="Tomita M."/>
            <person name="Arakawa K."/>
        </authorList>
    </citation>
    <scope>NUCLEOTIDE SEQUENCE [LARGE SCALE GENOMIC DNA]</scope>
</reference>
<protein>
    <submittedName>
        <fullName evidence="1">Uncharacterized protein</fullName>
    </submittedName>
</protein>
<proteinExistence type="predicted"/>
<dbReference type="AlphaFoldDB" id="A0A4Y2R066"/>
<dbReference type="EMBL" id="BGPR01015345">
    <property type="protein sequence ID" value="GBN68876.1"/>
    <property type="molecule type" value="Genomic_DNA"/>
</dbReference>
<organism evidence="1 2">
    <name type="scientific">Araneus ventricosus</name>
    <name type="common">Orbweaver spider</name>
    <name type="synonym">Epeira ventricosa</name>
    <dbReference type="NCBI Taxonomy" id="182803"/>
    <lineage>
        <taxon>Eukaryota</taxon>
        <taxon>Metazoa</taxon>
        <taxon>Ecdysozoa</taxon>
        <taxon>Arthropoda</taxon>
        <taxon>Chelicerata</taxon>
        <taxon>Arachnida</taxon>
        <taxon>Araneae</taxon>
        <taxon>Araneomorphae</taxon>
        <taxon>Entelegynae</taxon>
        <taxon>Araneoidea</taxon>
        <taxon>Araneidae</taxon>
        <taxon>Araneus</taxon>
    </lineage>
</organism>
<accession>A0A4Y2R066</accession>
<dbReference type="Proteomes" id="UP000499080">
    <property type="component" value="Unassembled WGS sequence"/>
</dbReference>
<keyword evidence="2" id="KW-1185">Reference proteome</keyword>
<evidence type="ECO:0000313" key="1">
    <source>
        <dbReference type="EMBL" id="GBN68876.1"/>
    </source>
</evidence>
<evidence type="ECO:0000313" key="2">
    <source>
        <dbReference type="Proteomes" id="UP000499080"/>
    </source>
</evidence>
<sequence>MFYANCAHLWIRRDNLCVHNCFFSLGISATNRGEHFWDYLNSFGGNSFNQMGQGVSTWSWNSHQNGGFHLGGDFRGNRGTWGGMTSVRGMLRLGCCIASVFWREEQEKSEALYRDFH</sequence>